<name>A0AAV9NYI1_9PEZI</name>
<comment type="caution">
    <text evidence="2">The sequence shown here is derived from an EMBL/GenBank/DDBJ whole genome shotgun (WGS) entry which is preliminary data.</text>
</comment>
<keyword evidence="3" id="KW-1185">Reference proteome</keyword>
<feature type="domain" description="Heterokaryon incompatibility" evidence="1">
    <location>
        <begin position="57"/>
        <end position="207"/>
    </location>
</feature>
<protein>
    <recommendedName>
        <fullName evidence="1">Heterokaryon incompatibility domain-containing protein</fullName>
    </recommendedName>
</protein>
<evidence type="ECO:0000259" key="1">
    <source>
        <dbReference type="Pfam" id="PF06985"/>
    </source>
</evidence>
<sequence length="595" mass="67570">MIRYIAHTYNYRPLDVGKQEIRILSISPQRLDDQSPLQGHLQHVSLLHDNIEKIIPISYVWGSPNDKKKLLIDGLPLDIPASADITLRHFVHYLNYGPGKDDTKELSKRPFWLDSVCINQGDFGERAQQVRLMKDIYSDAALTFIWLGEDTDLTAELGAQALRNYYKRDDDVDDWTSSILTVSWEERKALSTFFTSPWYERTWTLQEAVLPSDVWFFKGLHAVDWAVINCFAPTRHLSLLLPGELGWTKEQEQGFHDAGMIFEIDLLGGKRIENRLPLTAHLKSTDPLDKVYGLLGMLETSIPDGVTVDYRLPAATVFAAATRSAVARKEGIVILRETLIRVPPVVDLVGGKFPSWAVRCHWKRRYRQLIPSSCIKLPAICHDNYGYVDVGDPNVIRVRGVSWGVIQHDPVQIVNNPTHCFPATSRRSVNARSLRAIWDAAWSTTPQNEVECLPERTWNVITRGTVVMEYTRSNKAFKVMLDRRHESVAWEEPVPDDVIKDSAHPALEQILEKGRERSFVVADSGLLGAAWHTVKGGDSIVMIFGCDIPLVLRPDGDRWVSIGDVYVYDAMAGEPVVELEKRGQLDEQMQWFDIH</sequence>
<dbReference type="GeneID" id="89931370"/>
<dbReference type="RefSeq" id="XP_064654637.1">
    <property type="nucleotide sequence ID" value="XM_064807264.1"/>
</dbReference>
<accession>A0AAV9NYI1</accession>
<gene>
    <name evidence="2" type="ORF">LTR77_010040</name>
</gene>
<dbReference type="Pfam" id="PF06985">
    <property type="entry name" value="HET"/>
    <property type="match status" value="1"/>
</dbReference>
<dbReference type="Pfam" id="PF26639">
    <property type="entry name" value="Het-6_barrel"/>
    <property type="match status" value="1"/>
</dbReference>
<dbReference type="AlphaFoldDB" id="A0AAV9NYI1"/>
<organism evidence="2 3">
    <name type="scientific">Saxophila tyrrhenica</name>
    <dbReference type="NCBI Taxonomy" id="1690608"/>
    <lineage>
        <taxon>Eukaryota</taxon>
        <taxon>Fungi</taxon>
        <taxon>Dikarya</taxon>
        <taxon>Ascomycota</taxon>
        <taxon>Pezizomycotina</taxon>
        <taxon>Dothideomycetes</taxon>
        <taxon>Dothideomycetidae</taxon>
        <taxon>Mycosphaerellales</taxon>
        <taxon>Extremaceae</taxon>
        <taxon>Saxophila</taxon>
    </lineage>
</organism>
<dbReference type="InterPro" id="IPR010730">
    <property type="entry name" value="HET"/>
</dbReference>
<dbReference type="PANTHER" id="PTHR24148:SF82">
    <property type="entry name" value="HETEROKARYON INCOMPATIBILITY DOMAIN-CONTAINING PROTEIN"/>
    <property type="match status" value="1"/>
</dbReference>
<proteinExistence type="predicted"/>
<dbReference type="PANTHER" id="PTHR24148">
    <property type="entry name" value="ANKYRIN REPEAT DOMAIN-CONTAINING PROTEIN 39 HOMOLOG-RELATED"/>
    <property type="match status" value="1"/>
</dbReference>
<reference evidence="2 3" key="1">
    <citation type="submission" date="2023-08" db="EMBL/GenBank/DDBJ databases">
        <title>Black Yeasts Isolated from many extreme environments.</title>
        <authorList>
            <person name="Coleine C."/>
            <person name="Stajich J.E."/>
            <person name="Selbmann L."/>
        </authorList>
    </citation>
    <scope>NUCLEOTIDE SEQUENCE [LARGE SCALE GENOMIC DNA]</scope>
    <source>
        <strain evidence="2 3">CCFEE 5935</strain>
    </source>
</reference>
<evidence type="ECO:0000313" key="2">
    <source>
        <dbReference type="EMBL" id="KAK5164344.1"/>
    </source>
</evidence>
<evidence type="ECO:0000313" key="3">
    <source>
        <dbReference type="Proteomes" id="UP001337655"/>
    </source>
</evidence>
<dbReference type="InterPro" id="IPR052895">
    <property type="entry name" value="HetReg/Transcr_Mod"/>
</dbReference>
<dbReference type="EMBL" id="JAVRRT010000020">
    <property type="protein sequence ID" value="KAK5164344.1"/>
    <property type="molecule type" value="Genomic_DNA"/>
</dbReference>
<dbReference type="Proteomes" id="UP001337655">
    <property type="component" value="Unassembled WGS sequence"/>
</dbReference>